<proteinExistence type="predicted"/>
<sequence>MRVECWHCSRSPRTALWKKVHVLLSALKKLRSKSLREKPAINELVSSANLEKEIASWRKR</sequence>
<dbReference type="HOGENOM" id="CLU_2938444_0_0_4"/>
<reference evidence="1" key="1">
    <citation type="journal article" date="2011" name="J. Bacteriol.">
        <title>Complete genome sequence of the plant pathogen Ralstonia solanacearum strain Po82.</title>
        <authorList>
            <person name="Xu J."/>
            <person name="Zheng H.J."/>
            <person name="Liu L."/>
            <person name="Pan Z.C."/>
            <person name="Prior P."/>
            <person name="Tang B."/>
            <person name="Xu J.S."/>
            <person name="Zhang H."/>
            <person name="Tian Q."/>
            <person name="Zhang L.Q."/>
            <person name="Feng J."/>
        </authorList>
    </citation>
    <scope>NUCLEOTIDE SEQUENCE [LARGE SCALE GENOMIC DNA]</scope>
    <source>
        <plasmid evidence="1">megaplasmid</plasmid>
        <plasmid evidence="1">Po82</plasmid>
    </source>
</reference>
<gene>
    <name evidence="1" type="ordered locus">RSPO_m00153</name>
</gene>
<dbReference type="AlphaFoldDB" id="F6G844"/>
<organism evidence="1">
    <name type="scientific">Ralstonia solanacearum (strain Po82)</name>
    <dbReference type="NCBI Taxonomy" id="1031711"/>
    <lineage>
        <taxon>Bacteria</taxon>
        <taxon>Pseudomonadati</taxon>
        <taxon>Pseudomonadota</taxon>
        <taxon>Betaproteobacteria</taxon>
        <taxon>Burkholderiales</taxon>
        <taxon>Burkholderiaceae</taxon>
        <taxon>Ralstonia</taxon>
        <taxon>Ralstonia solanacearum species complex</taxon>
    </lineage>
</organism>
<accession>F6G844</accession>
<dbReference type="KEGG" id="rsn:RSPO_m00153"/>
<evidence type="ECO:0000313" key="1">
    <source>
        <dbReference type="EMBL" id="AEG70795.1"/>
    </source>
</evidence>
<dbReference type="Proteomes" id="UP000007953">
    <property type="component" value="Plasmid megaplasmid"/>
</dbReference>
<geneLocation type="plasmid" evidence="1">
    <name>megaplasmid</name>
</geneLocation>
<keyword evidence="1" id="KW-0614">Plasmid</keyword>
<name>F6G844_RALS8</name>
<protein>
    <submittedName>
        <fullName evidence="1">Uncharacterized protein</fullName>
    </submittedName>
</protein>
<dbReference type="EMBL" id="CP002820">
    <property type="protein sequence ID" value="AEG70795.1"/>
    <property type="molecule type" value="Genomic_DNA"/>
</dbReference>